<dbReference type="EMBL" id="JAQIIO010000012">
    <property type="protein sequence ID" value="MDA5095616.1"/>
    <property type="molecule type" value="Genomic_DNA"/>
</dbReference>
<evidence type="ECO:0000313" key="2">
    <source>
        <dbReference type="Proteomes" id="UP001528040"/>
    </source>
</evidence>
<evidence type="ECO:0008006" key="3">
    <source>
        <dbReference type="Google" id="ProtNLM"/>
    </source>
</evidence>
<organism evidence="1 2">
    <name type="scientific">Aliiroseovarius salicola</name>
    <dbReference type="NCBI Taxonomy" id="3009082"/>
    <lineage>
        <taxon>Bacteria</taxon>
        <taxon>Pseudomonadati</taxon>
        <taxon>Pseudomonadota</taxon>
        <taxon>Alphaproteobacteria</taxon>
        <taxon>Rhodobacterales</taxon>
        <taxon>Paracoccaceae</taxon>
        <taxon>Aliiroseovarius</taxon>
    </lineage>
</organism>
<sequence>MADMATYRCGVCGMGVNATCADCNEPLVNDTLTTDDGREVQISRCPKCEGKIKSPLCCGRDMVCET</sequence>
<evidence type="ECO:0000313" key="1">
    <source>
        <dbReference type="EMBL" id="MDA5095616.1"/>
    </source>
</evidence>
<name>A0ABT4W559_9RHOB</name>
<protein>
    <recommendedName>
        <fullName evidence="3">Small CPxCG-related zinc finger protein</fullName>
    </recommendedName>
</protein>
<gene>
    <name evidence="1" type="ORF">O2N63_16115</name>
</gene>
<proteinExistence type="predicted"/>
<reference evidence="1 2" key="1">
    <citation type="submission" date="2023-01" db="EMBL/GenBank/DDBJ databases">
        <authorList>
            <person name="Yoon J.-W."/>
        </authorList>
    </citation>
    <scope>NUCLEOTIDE SEQUENCE [LARGE SCALE GENOMIC DNA]</scope>
    <source>
        <strain evidence="1 2">KMU-50</strain>
    </source>
</reference>
<keyword evidence="2" id="KW-1185">Reference proteome</keyword>
<comment type="caution">
    <text evidence="1">The sequence shown here is derived from an EMBL/GenBank/DDBJ whole genome shotgun (WGS) entry which is preliminary data.</text>
</comment>
<accession>A0ABT4W559</accession>
<dbReference type="Proteomes" id="UP001528040">
    <property type="component" value="Unassembled WGS sequence"/>
</dbReference>
<dbReference type="RefSeq" id="WP_271055328.1">
    <property type="nucleotide sequence ID" value="NZ_JAQIIO010000012.1"/>
</dbReference>